<dbReference type="AlphaFoldDB" id="A0AAE0KZ17"/>
<evidence type="ECO:0000313" key="1">
    <source>
        <dbReference type="EMBL" id="KAK3266011.1"/>
    </source>
</evidence>
<proteinExistence type="predicted"/>
<organism evidence="1 2">
    <name type="scientific">Cymbomonas tetramitiformis</name>
    <dbReference type="NCBI Taxonomy" id="36881"/>
    <lineage>
        <taxon>Eukaryota</taxon>
        <taxon>Viridiplantae</taxon>
        <taxon>Chlorophyta</taxon>
        <taxon>Pyramimonadophyceae</taxon>
        <taxon>Pyramimonadales</taxon>
        <taxon>Pyramimonadaceae</taxon>
        <taxon>Cymbomonas</taxon>
    </lineage>
</organism>
<dbReference type="Proteomes" id="UP001190700">
    <property type="component" value="Unassembled WGS sequence"/>
</dbReference>
<dbReference type="EMBL" id="LGRX02013494">
    <property type="protein sequence ID" value="KAK3266011.1"/>
    <property type="molecule type" value="Genomic_DNA"/>
</dbReference>
<keyword evidence="2" id="KW-1185">Reference proteome</keyword>
<name>A0AAE0KZ17_9CHLO</name>
<protein>
    <submittedName>
        <fullName evidence="1">Uncharacterized protein</fullName>
    </submittedName>
</protein>
<comment type="caution">
    <text evidence="1">The sequence shown here is derived from an EMBL/GenBank/DDBJ whole genome shotgun (WGS) entry which is preliminary data.</text>
</comment>
<evidence type="ECO:0000313" key="2">
    <source>
        <dbReference type="Proteomes" id="UP001190700"/>
    </source>
</evidence>
<sequence>MPVSRSAWVTFIQTLDDFVDRASFRDLGPVEGGVNGVCSEGFEGPKFVQCLSAGVPRPNNDTLANWKVVMMGDGLLFNRDNFATDSVYHAIGATGS</sequence>
<reference evidence="1 2" key="1">
    <citation type="journal article" date="2015" name="Genome Biol. Evol.">
        <title>Comparative Genomics of a Bacterivorous Green Alga Reveals Evolutionary Causalities and Consequences of Phago-Mixotrophic Mode of Nutrition.</title>
        <authorList>
            <person name="Burns J.A."/>
            <person name="Paasch A."/>
            <person name="Narechania A."/>
            <person name="Kim E."/>
        </authorList>
    </citation>
    <scope>NUCLEOTIDE SEQUENCE [LARGE SCALE GENOMIC DNA]</scope>
    <source>
        <strain evidence="1 2">PLY_AMNH</strain>
    </source>
</reference>
<accession>A0AAE0KZ17</accession>
<gene>
    <name evidence="1" type="ORF">CYMTET_25340</name>
</gene>